<evidence type="ECO:0000256" key="4">
    <source>
        <dbReference type="ARBA" id="ARBA00022989"/>
    </source>
</evidence>
<proteinExistence type="inferred from homology"/>
<dbReference type="AlphaFoldDB" id="A0A222FGN2"/>
<dbReference type="Pfam" id="PF01594">
    <property type="entry name" value="AI-2E_transport"/>
    <property type="match status" value="1"/>
</dbReference>
<comment type="similarity">
    <text evidence="2">Belongs to the autoinducer-2 exporter (AI-2E) (TC 2.A.86) family.</text>
</comment>
<dbReference type="InterPro" id="IPR002549">
    <property type="entry name" value="AI-2E-like"/>
</dbReference>
<sequence>MASEESRFANHLVLTAAAAVIVIAGIKSAATVLVPFLLSVFIAVMTAPLMAWLTRHRVPSVLAVLLLMGAIVVIGMGLATFVGGTINSFYQDMPIYEQKLNALMQQGIVSLRGLGVEVADDLIKEYVDPAVVMKTVASVFNGLGGVLANTFLILFTVVFILLEASGFPDKVKRAFGEQTLAFAHFARFSQSVQQYLAIKTLVSLGTGVSIGVALSLLGVDYAPLWGLVAFLLNYIPNIGSIIAAVPAVLIALIQLGFGSALITAAIFVAANTLFGNVVEPRLMGRTLGLSTLVVFVSLVFWGWVLGPVGMLLSIPLTMVVKIAFETRPQTRWIATLLDH</sequence>
<feature type="transmembrane region" description="Helical" evidence="6">
    <location>
        <begin position="196"/>
        <end position="218"/>
    </location>
</feature>
<evidence type="ECO:0000256" key="6">
    <source>
        <dbReference type="SAM" id="Phobius"/>
    </source>
</evidence>
<dbReference type="PANTHER" id="PTHR21716">
    <property type="entry name" value="TRANSMEMBRANE PROTEIN"/>
    <property type="match status" value="1"/>
</dbReference>
<dbReference type="RefSeq" id="WP_094058991.1">
    <property type="nucleotide sequence ID" value="NZ_CP022530.1"/>
</dbReference>
<protein>
    <recommendedName>
        <fullName evidence="9">AI-2E family transporter</fullName>
    </recommendedName>
</protein>
<comment type="subcellular location">
    <subcellularLocation>
        <location evidence="1">Membrane</location>
        <topology evidence="1">Multi-pass membrane protein</topology>
    </subcellularLocation>
</comment>
<keyword evidence="8" id="KW-1185">Reference proteome</keyword>
<evidence type="ECO:0000256" key="5">
    <source>
        <dbReference type="ARBA" id="ARBA00023136"/>
    </source>
</evidence>
<dbReference type="OrthoDB" id="9799225at2"/>
<evidence type="ECO:0008006" key="9">
    <source>
        <dbReference type="Google" id="ProtNLM"/>
    </source>
</evidence>
<dbReference type="KEGG" id="bsan:CHH28_03430"/>
<dbReference type="GO" id="GO:0055085">
    <property type="term" value="P:transmembrane transport"/>
    <property type="evidence" value="ECO:0007669"/>
    <property type="project" value="TreeGrafter"/>
</dbReference>
<dbReference type="EMBL" id="CP022530">
    <property type="protein sequence ID" value="ASP37782.1"/>
    <property type="molecule type" value="Genomic_DNA"/>
</dbReference>
<evidence type="ECO:0000256" key="2">
    <source>
        <dbReference type="ARBA" id="ARBA00009773"/>
    </source>
</evidence>
<reference evidence="7 8" key="1">
    <citation type="submission" date="2017-07" db="EMBL/GenBank/DDBJ databases">
        <title>Annotated genome sequence of Bacterioplanes sanyensis isolated from Red Sea.</title>
        <authorList>
            <person name="Rehman Z.U."/>
        </authorList>
    </citation>
    <scope>NUCLEOTIDE SEQUENCE [LARGE SCALE GENOMIC DNA]</scope>
    <source>
        <strain evidence="7 8">NV9</strain>
    </source>
</reference>
<evidence type="ECO:0000256" key="1">
    <source>
        <dbReference type="ARBA" id="ARBA00004141"/>
    </source>
</evidence>
<name>A0A222FGN2_9GAMM</name>
<evidence type="ECO:0000313" key="7">
    <source>
        <dbReference type="EMBL" id="ASP37782.1"/>
    </source>
</evidence>
<feature type="transmembrane region" description="Helical" evidence="6">
    <location>
        <begin position="12"/>
        <end position="30"/>
    </location>
</feature>
<dbReference type="PANTHER" id="PTHR21716:SF64">
    <property type="entry name" value="AI-2 TRANSPORT PROTEIN TQSA"/>
    <property type="match status" value="1"/>
</dbReference>
<dbReference type="Proteomes" id="UP000202440">
    <property type="component" value="Chromosome"/>
</dbReference>
<keyword evidence="3 6" id="KW-0812">Transmembrane</keyword>
<dbReference type="GO" id="GO:0016020">
    <property type="term" value="C:membrane"/>
    <property type="evidence" value="ECO:0007669"/>
    <property type="project" value="UniProtKB-SubCell"/>
</dbReference>
<keyword evidence="5 6" id="KW-0472">Membrane</keyword>
<evidence type="ECO:0000256" key="3">
    <source>
        <dbReference type="ARBA" id="ARBA00022692"/>
    </source>
</evidence>
<feature type="transmembrane region" description="Helical" evidence="6">
    <location>
        <begin position="36"/>
        <end position="54"/>
    </location>
</feature>
<feature type="transmembrane region" description="Helical" evidence="6">
    <location>
        <begin position="238"/>
        <end position="270"/>
    </location>
</feature>
<keyword evidence="4 6" id="KW-1133">Transmembrane helix</keyword>
<evidence type="ECO:0000313" key="8">
    <source>
        <dbReference type="Proteomes" id="UP000202440"/>
    </source>
</evidence>
<accession>A0A222FGN2</accession>
<gene>
    <name evidence="7" type="ORF">CHH28_03430</name>
</gene>
<feature type="transmembrane region" description="Helical" evidence="6">
    <location>
        <begin position="139"/>
        <end position="162"/>
    </location>
</feature>
<organism evidence="7 8">
    <name type="scientific">Bacterioplanes sanyensis</name>
    <dbReference type="NCBI Taxonomy" id="1249553"/>
    <lineage>
        <taxon>Bacteria</taxon>
        <taxon>Pseudomonadati</taxon>
        <taxon>Pseudomonadota</taxon>
        <taxon>Gammaproteobacteria</taxon>
        <taxon>Oceanospirillales</taxon>
        <taxon>Oceanospirillaceae</taxon>
        <taxon>Bacterioplanes</taxon>
    </lineage>
</organism>
<feature type="transmembrane region" description="Helical" evidence="6">
    <location>
        <begin position="307"/>
        <end position="324"/>
    </location>
</feature>
<feature type="transmembrane region" description="Helical" evidence="6">
    <location>
        <begin position="61"/>
        <end position="86"/>
    </location>
</feature>